<dbReference type="AlphaFoldDB" id="X0Y483"/>
<comment type="similarity">
    <text evidence="1">Belongs to the GTP cyclohydrolase I type 2/NIF3 family.</text>
</comment>
<dbReference type="GO" id="GO:0046872">
    <property type="term" value="F:metal ion binding"/>
    <property type="evidence" value="ECO:0007669"/>
    <property type="project" value="UniProtKB-KW"/>
</dbReference>
<dbReference type="PANTHER" id="PTHR13799">
    <property type="entry name" value="NGG1 INTERACTING FACTOR 3"/>
    <property type="match status" value="1"/>
</dbReference>
<dbReference type="PANTHER" id="PTHR13799:SF14">
    <property type="entry name" value="GTP CYCLOHYDROLASE 1 TYPE 2 HOMOLOG"/>
    <property type="match status" value="1"/>
</dbReference>
<feature type="non-terminal residue" evidence="3">
    <location>
        <position position="179"/>
    </location>
</feature>
<evidence type="ECO:0000256" key="2">
    <source>
        <dbReference type="ARBA" id="ARBA00022723"/>
    </source>
</evidence>
<accession>X0Y483</accession>
<dbReference type="Gene3D" id="3.40.1390.30">
    <property type="entry name" value="NIF3 (NGG1p interacting factor 3)-like"/>
    <property type="match status" value="1"/>
</dbReference>
<reference evidence="3" key="1">
    <citation type="journal article" date="2014" name="Front. Microbiol.">
        <title>High frequency of phylogenetically diverse reductive dehalogenase-homologous genes in deep subseafloor sedimentary metagenomes.</title>
        <authorList>
            <person name="Kawai M."/>
            <person name="Futagami T."/>
            <person name="Toyoda A."/>
            <person name="Takaki Y."/>
            <person name="Nishi S."/>
            <person name="Hori S."/>
            <person name="Arai W."/>
            <person name="Tsubouchi T."/>
            <person name="Morono Y."/>
            <person name="Uchiyama I."/>
            <person name="Ito T."/>
            <person name="Fujiyama A."/>
            <person name="Inagaki F."/>
            <person name="Takami H."/>
        </authorList>
    </citation>
    <scope>NUCLEOTIDE SEQUENCE</scope>
    <source>
        <strain evidence="3">Expedition CK06-06</strain>
    </source>
</reference>
<dbReference type="InterPro" id="IPR015867">
    <property type="entry name" value="N-reg_PII/ATP_PRibTrfase_C"/>
</dbReference>
<proteinExistence type="inferred from homology"/>
<dbReference type="Gene3D" id="3.30.70.120">
    <property type="match status" value="1"/>
</dbReference>
<gene>
    <name evidence="3" type="ORF">S01H1_61130</name>
</gene>
<protein>
    <recommendedName>
        <fullName evidence="4">GTP cyclohydrolase 1 type 2 homolog</fullName>
    </recommendedName>
</protein>
<dbReference type="Pfam" id="PF01784">
    <property type="entry name" value="DUF34_NIF3"/>
    <property type="match status" value="1"/>
</dbReference>
<dbReference type="SUPFAM" id="SSF102705">
    <property type="entry name" value="NIF3 (NGG1p interacting factor 3)-like"/>
    <property type="match status" value="1"/>
</dbReference>
<comment type="caution">
    <text evidence="3">The sequence shown here is derived from an EMBL/GenBank/DDBJ whole genome shotgun (WGS) entry which is preliminary data.</text>
</comment>
<organism evidence="3">
    <name type="scientific">marine sediment metagenome</name>
    <dbReference type="NCBI Taxonomy" id="412755"/>
    <lineage>
        <taxon>unclassified sequences</taxon>
        <taxon>metagenomes</taxon>
        <taxon>ecological metagenomes</taxon>
    </lineage>
</organism>
<dbReference type="FunFam" id="3.40.1390.30:FF:000001">
    <property type="entry name" value="GTP cyclohydrolase 1 type 2"/>
    <property type="match status" value="1"/>
</dbReference>
<name>X0Y483_9ZZZZ</name>
<dbReference type="InterPro" id="IPR036069">
    <property type="entry name" value="DUF34/NIF3_sf"/>
</dbReference>
<evidence type="ECO:0008006" key="4">
    <source>
        <dbReference type="Google" id="ProtNLM"/>
    </source>
</evidence>
<evidence type="ECO:0000256" key="1">
    <source>
        <dbReference type="ARBA" id="ARBA00006964"/>
    </source>
</evidence>
<keyword evidence="2" id="KW-0479">Metal-binding</keyword>
<evidence type="ECO:0000313" key="3">
    <source>
        <dbReference type="EMBL" id="GAG31671.1"/>
    </source>
</evidence>
<dbReference type="GO" id="GO:0005737">
    <property type="term" value="C:cytoplasm"/>
    <property type="evidence" value="ECO:0007669"/>
    <property type="project" value="TreeGrafter"/>
</dbReference>
<sequence length="179" mass="20165">MILKSLTQYLDKIFHKNLALTWDKVGLQIGRFDAEIKKILTTLDIDDEVVDEAIDTGSNLIISHHSLIFEPLENITDSCKGTSEKVLKLIENGIAVYAAHTNYDIMPGGLNDMLAEKLELEGLQHIRQEDRQWYKFVIFVPRESQDKVRKAICSRGGGEFNNYSCCTFNVAGKGTFLPG</sequence>
<dbReference type="EMBL" id="BARS01040071">
    <property type="protein sequence ID" value="GAG31671.1"/>
    <property type="molecule type" value="Genomic_DNA"/>
</dbReference>
<dbReference type="InterPro" id="IPR002678">
    <property type="entry name" value="DUF34/NIF3"/>
</dbReference>